<dbReference type="EMBL" id="CH916368">
    <property type="protein sequence ID" value="EDW03498.1"/>
    <property type="molecule type" value="Genomic_DNA"/>
</dbReference>
<feature type="transmembrane region" description="Helical" evidence="8">
    <location>
        <begin position="297"/>
        <end position="318"/>
    </location>
</feature>
<evidence type="ECO:0000256" key="2">
    <source>
        <dbReference type="ARBA" id="ARBA00022448"/>
    </source>
</evidence>
<feature type="transmembrane region" description="Helical" evidence="8">
    <location>
        <begin position="428"/>
        <end position="447"/>
    </location>
</feature>
<proteinExistence type="predicted"/>
<dbReference type="HOGENOM" id="CLU_001265_30_5_1"/>
<feature type="transmembrane region" description="Helical" evidence="8">
    <location>
        <begin position="111"/>
        <end position="131"/>
    </location>
</feature>
<dbReference type="STRING" id="7222.B4JDX8"/>
<evidence type="ECO:0000256" key="6">
    <source>
        <dbReference type="ARBA" id="ARBA00022989"/>
    </source>
</evidence>
<dbReference type="PROSITE" id="PS00217">
    <property type="entry name" value="SUGAR_TRANSPORT_2"/>
    <property type="match status" value="1"/>
</dbReference>
<dbReference type="PROSITE" id="PS50850">
    <property type="entry name" value="MFS"/>
    <property type="match status" value="1"/>
</dbReference>
<dbReference type="Proteomes" id="UP000001070">
    <property type="component" value="Unassembled WGS sequence"/>
</dbReference>
<evidence type="ECO:0000259" key="9">
    <source>
        <dbReference type="PROSITE" id="PS50850"/>
    </source>
</evidence>
<dbReference type="FunFam" id="1.20.1250.20:FF:000218">
    <property type="entry name" value="facilitated trehalose transporter Tret1"/>
    <property type="match status" value="1"/>
</dbReference>
<dbReference type="eggNOG" id="KOG0254">
    <property type="taxonomic scope" value="Eukaryota"/>
</dbReference>
<dbReference type="PANTHER" id="PTHR48021">
    <property type="match status" value="1"/>
</dbReference>
<keyword evidence="5 8" id="KW-0812">Transmembrane</keyword>
<evidence type="ECO:0000313" key="11">
    <source>
        <dbReference type="Proteomes" id="UP000001070"/>
    </source>
</evidence>
<dbReference type="InterPro" id="IPR050549">
    <property type="entry name" value="MFS_Trehalose_Transporter"/>
</dbReference>
<dbReference type="InParanoid" id="B4JDX8"/>
<feature type="transmembrane region" description="Helical" evidence="8">
    <location>
        <begin position="71"/>
        <end position="91"/>
    </location>
</feature>
<evidence type="ECO:0000256" key="3">
    <source>
        <dbReference type="ARBA" id="ARBA00022475"/>
    </source>
</evidence>
<dbReference type="InterPro" id="IPR005829">
    <property type="entry name" value="Sugar_transporter_CS"/>
</dbReference>
<gene>
    <name evidence="10" type="primary">Dgri\GH11268</name>
    <name evidence="10" type="ORF">Dgri_GH11268</name>
</gene>
<keyword evidence="3" id="KW-1003">Cell membrane</keyword>
<dbReference type="AlphaFoldDB" id="B4JDX8"/>
<name>B4JDX8_DROGR</name>
<dbReference type="Gene3D" id="1.20.1250.20">
    <property type="entry name" value="MFS general substrate transporter like domains"/>
    <property type="match status" value="1"/>
</dbReference>
<evidence type="ECO:0000256" key="8">
    <source>
        <dbReference type="SAM" id="Phobius"/>
    </source>
</evidence>
<dbReference type="InterPro" id="IPR005828">
    <property type="entry name" value="MFS_sugar_transport-like"/>
</dbReference>
<feature type="transmembrane region" description="Helical" evidence="8">
    <location>
        <begin position="325"/>
        <end position="349"/>
    </location>
</feature>
<reference evidence="10 11" key="1">
    <citation type="journal article" date="2007" name="Nature">
        <title>Evolution of genes and genomes on the Drosophila phylogeny.</title>
        <authorList>
            <consortium name="Drosophila 12 Genomes Consortium"/>
            <person name="Clark A.G."/>
            <person name="Eisen M.B."/>
            <person name="Smith D.R."/>
            <person name="Bergman C.M."/>
            <person name="Oliver B."/>
            <person name="Markow T.A."/>
            <person name="Kaufman T.C."/>
            <person name="Kellis M."/>
            <person name="Gelbart W."/>
            <person name="Iyer V.N."/>
            <person name="Pollard D.A."/>
            <person name="Sackton T.B."/>
            <person name="Larracuente A.M."/>
            <person name="Singh N.D."/>
            <person name="Abad J.P."/>
            <person name="Abt D.N."/>
            <person name="Adryan B."/>
            <person name="Aguade M."/>
            <person name="Akashi H."/>
            <person name="Anderson W.W."/>
            <person name="Aquadro C.F."/>
            <person name="Ardell D.H."/>
            <person name="Arguello R."/>
            <person name="Artieri C.G."/>
            <person name="Barbash D.A."/>
            <person name="Barker D."/>
            <person name="Barsanti P."/>
            <person name="Batterham P."/>
            <person name="Batzoglou S."/>
            <person name="Begun D."/>
            <person name="Bhutkar A."/>
            <person name="Blanco E."/>
            <person name="Bosak S.A."/>
            <person name="Bradley R.K."/>
            <person name="Brand A.D."/>
            <person name="Brent M.R."/>
            <person name="Brooks A.N."/>
            <person name="Brown R.H."/>
            <person name="Butlin R.K."/>
            <person name="Caggese C."/>
            <person name="Calvi B.R."/>
            <person name="Bernardo de Carvalho A."/>
            <person name="Caspi A."/>
            <person name="Castrezana S."/>
            <person name="Celniker S.E."/>
            <person name="Chang J.L."/>
            <person name="Chapple C."/>
            <person name="Chatterji S."/>
            <person name="Chinwalla A."/>
            <person name="Civetta A."/>
            <person name="Clifton S.W."/>
            <person name="Comeron J.M."/>
            <person name="Costello J.C."/>
            <person name="Coyne J.A."/>
            <person name="Daub J."/>
            <person name="David R.G."/>
            <person name="Delcher A.L."/>
            <person name="Delehaunty K."/>
            <person name="Do C.B."/>
            <person name="Ebling H."/>
            <person name="Edwards K."/>
            <person name="Eickbush T."/>
            <person name="Evans J.D."/>
            <person name="Filipski A."/>
            <person name="Findeiss S."/>
            <person name="Freyhult E."/>
            <person name="Fulton L."/>
            <person name="Fulton R."/>
            <person name="Garcia A.C."/>
            <person name="Gardiner A."/>
            <person name="Garfield D.A."/>
            <person name="Garvin B.E."/>
            <person name="Gibson G."/>
            <person name="Gilbert D."/>
            <person name="Gnerre S."/>
            <person name="Godfrey J."/>
            <person name="Good R."/>
            <person name="Gotea V."/>
            <person name="Gravely B."/>
            <person name="Greenberg A.J."/>
            <person name="Griffiths-Jones S."/>
            <person name="Gross S."/>
            <person name="Guigo R."/>
            <person name="Gustafson E.A."/>
            <person name="Haerty W."/>
            <person name="Hahn M.W."/>
            <person name="Halligan D.L."/>
            <person name="Halpern A.L."/>
            <person name="Halter G.M."/>
            <person name="Han M.V."/>
            <person name="Heger A."/>
            <person name="Hillier L."/>
            <person name="Hinrichs A.S."/>
            <person name="Holmes I."/>
            <person name="Hoskins R.A."/>
            <person name="Hubisz M.J."/>
            <person name="Hultmark D."/>
            <person name="Huntley M.A."/>
            <person name="Jaffe D.B."/>
            <person name="Jagadeeshan S."/>
            <person name="Jeck W.R."/>
            <person name="Johnson J."/>
            <person name="Jones C.D."/>
            <person name="Jordan W.C."/>
            <person name="Karpen G.H."/>
            <person name="Kataoka E."/>
            <person name="Keightley P.D."/>
            <person name="Kheradpour P."/>
            <person name="Kirkness E.F."/>
            <person name="Koerich L.B."/>
            <person name="Kristiansen K."/>
            <person name="Kudrna D."/>
            <person name="Kulathinal R.J."/>
            <person name="Kumar S."/>
            <person name="Kwok R."/>
            <person name="Lander E."/>
            <person name="Langley C.H."/>
            <person name="Lapoint R."/>
            <person name="Lazzaro B.P."/>
            <person name="Lee S.J."/>
            <person name="Levesque L."/>
            <person name="Li R."/>
            <person name="Lin C.F."/>
            <person name="Lin M.F."/>
            <person name="Lindblad-Toh K."/>
            <person name="Llopart A."/>
            <person name="Long M."/>
            <person name="Low L."/>
            <person name="Lozovsky E."/>
            <person name="Lu J."/>
            <person name="Luo M."/>
            <person name="Machado C.A."/>
            <person name="Makalowski W."/>
            <person name="Marzo M."/>
            <person name="Matsuda M."/>
            <person name="Matzkin L."/>
            <person name="McAllister B."/>
            <person name="McBride C.S."/>
            <person name="McKernan B."/>
            <person name="McKernan K."/>
            <person name="Mendez-Lago M."/>
            <person name="Minx P."/>
            <person name="Mollenhauer M.U."/>
            <person name="Montooth K."/>
            <person name="Mount S.M."/>
            <person name="Mu X."/>
            <person name="Myers E."/>
            <person name="Negre B."/>
            <person name="Newfeld S."/>
            <person name="Nielsen R."/>
            <person name="Noor M.A."/>
            <person name="O'Grady P."/>
            <person name="Pachter L."/>
            <person name="Papaceit M."/>
            <person name="Parisi M.J."/>
            <person name="Parisi M."/>
            <person name="Parts L."/>
            <person name="Pedersen J.S."/>
            <person name="Pesole G."/>
            <person name="Phillippy A.M."/>
            <person name="Ponting C.P."/>
            <person name="Pop M."/>
            <person name="Porcelli D."/>
            <person name="Powell J.R."/>
            <person name="Prohaska S."/>
            <person name="Pruitt K."/>
            <person name="Puig M."/>
            <person name="Quesneville H."/>
            <person name="Ram K.R."/>
            <person name="Rand D."/>
            <person name="Rasmussen M.D."/>
            <person name="Reed L.K."/>
            <person name="Reenan R."/>
            <person name="Reily A."/>
            <person name="Remington K.A."/>
            <person name="Rieger T.T."/>
            <person name="Ritchie M.G."/>
            <person name="Robin C."/>
            <person name="Rogers Y.H."/>
            <person name="Rohde C."/>
            <person name="Rozas J."/>
            <person name="Rubenfield M.J."/>
            <person name="Ruiz A."/>
            <person name="Russo S."/>
            <person name="Salzberg S.L."/>
            <person name="Sanchez-Gracia A."/>
            <person name="Saranga D.J."/>
            <person name="Sato H."/>
            <person name="Schaeffer S.W."/>
            <person name="Schatz M.C."/>
            <person name="Schlenke T."/>
            <person name="Schwartz R."/>
            <person name="Segarra C."/>
            <person name="Singh R.S."/>
            <person name="Sirot L."/>
            <person name="Sirota M."/>
            <person name="Sisneros N.B."/>
            <person name="Smith C.D."/>
            <person name="Smith T.F."/>
            <person name="Spieth J."/>
            <person name="Stage D.E."/>
            <person name="Stark A."/>
            <person name="Stephan W."/>
            <person name="Strausberg R.L."/>
            <person name="Strempel S."/>
            <person name="Sturgill D."/>
            <person name="Sutton G."/>
            <person name="Sutton G.G."/>
            <person name="Tao W."/>
            <person name="Teichmann S."/>
            <person name="Tobari Y.N."/>
            <person name="Tomimura Y."/>
            <person name="Tsolas J.M."/>
            <person name="Valente V.L."/>
            <person name="Venter E."/>
            <person name="Venter J.C."/>
            <person name="Vicario S."/>
            <person name="Vieira F.G."/>
            <person name="Vilella A.J."/>
            <person name="Villasante A."/>
            <person name="Walenz B."/>
            <person name="Wang J."/>
            <person name="Wasserman M."/>
            <person name="Watts T."/>
            <person name="Wilson D."/>
            <person name="Wilson R.K."/>
            <person name="Wing R.A."/>
            <person name="Wolfner M.F."/>
            <person name="Wong A."/>
            <person name="Wong G.K."/>
            <person name="Wu C.I."/>
            <person name="Wu G."/>
            <person name="Yamamoto D."/>
            <person name="Yang H.P."/>
            <person name="Yang S.P."/>
            <person name="Yorke J.A."/>
            <person name="Yoshida K."/>
            <person name="Zdobnov E."/>
            <person name="Zhang P."/>
            <person name="Zhang Y."/>
            <person name="Zimin A.V."/>
            <person name="Baldwin J."/>
            <person name="Abdouelleil A."/>
            <person name="Abdulkadir J."/>
            <person name="Abebe A."/>
            <person name="Abera B."/>
            <person name="Abreu J."/>
            <person name="Acer S.C."/>
            <person name="Aftuck L."/>
            <person name="Alexander A."/>
            <person name="An P."/>
            <person name="Anderson E."/>
            <person name="Anderson S."/>
            <person name="Arachi H."/>
            <person name="Azer M."/>
            <person name="Bachantsang P."/>
            <person name="Barry A."/>
            <person name="Bayul T."/>
            <person name="Berlin A."/>
            <person name="Bessette D."/>
            <person name="Bloom T."/>
            <person name="Blye J."/>
            <person name="Boguslavskiy L."/>
            <person name="Bonnet C."/>
            <person name="Boukhgalter B."/>
            <person name="Bourzgui I."/>
            <person name="Brown A."/>
            <person name="Cahill P."/>
            <person name="Channer S."/>
            <person name="Cheshatsang Y."/>
            <person name="Chuda L."/>
            <person name="Citroen M."/>
            <person name="Collymore A."/>
            <person name="Cooke P."/>
            <person name="Costello M."/>
            <person name="D'Aco K."/>
            <person name="Daza R."/>
            <person name="De Haan G."/>
            <person name="DeGray S."/>
            <person name="DeMaso C."/>
            <person name="Dhargay N."/>
            <person name="Dooley K."/>
            <person name="Dooley E."/>
            <person name="Doricent M."/>
            <person name="Dorje P."/>
            <person name="Dorjee K."/>
            <person name="Dupes A."/>
            <person name="Elong R."/>
            <person name="Falk J."/>
            <person name="Farina A."/>
            <person name="Faro S."/>
            <person name="Ferguson D."/>
            <person name="Fisher S."/>
            <person name="Foley C.D."/>
            <person name="Franke A."/>
            <person name="Friedrich D."/>
            <person name="Gadbois L."/>
            <person name="Gearin G."/>
            <person name="Gearin C.R."/>
            <person name="Giannoukos G."/>
            <person name="Goode T."/>
            <person name="Graham J."/>
            <person name="Grandbois E."/>
            <person name="Grewal S."/>
            <person name="Gyaltsen K."/>
            <person name="Hafez N."/>
            <person name="Hagos B."/>
            <person name="Hall J."/>
            <person name="Henson C."/>
            <person name="Hollinger A."/>
            <person name="Honan T."/>
            <person name="Huard M.D."/>
            <person name="Hughes L."/>
            <person name="Hurhula B."/>
            <person name="Husby M.E."/>
            <person name="Kamat A."/>
            <person name="Kanga B."/>
            <person name="Kashin S."/>
            <person name="Khazanovich D."/>
            <person name="Kisner P."/>
            <person name="Lance K."/>
            <person name="Lara M."/>
            <person name="Lee W."/>
            <person name="Lennon N."/>
            <person name="Letendre F."/>
            <person name="LeVine R."/>
            <person name="Lipovsky A."/>
            <person name="Liu X."/>
            <person name="Liu J."/>
            <person name="Liu S."/>
            <person name="Lokyitsang T."/>
            <person name="Lokyitsang Y."/>
            <person name="Lubonja R."/>
            <person name="Lui A."/>
            <person name="MacDonald P."/>
            <person name="Magnisalis V."/>
            <person name="Maru K."/>
            <person name="Matthews C."/>
            <person name="McCusker W."/>
            <person name="McDonough S."/>
            <person name="Mehta T."/>
            <person name="Meldrim J."/>
            <person name="Meneus L."/>
            <person name="Mihai O."/>
            <person name="Mihalev A."/>
            <person name="Mihova T."/>
            <person name="Mittelman R."/>
            <person name="Mlenga V."/>
            <person name="Montmayeur A."/>
            <person name="Mulrain L."/>
            <person name="Navidi A."/>
            <person name="Naylor J."/>
            <person name="Negash T."/>
            <person name="Nguyen T."/>
            <person name="Nguyen N."/>
            <person name="Nicol R."/>
            <person name="Norbu C."/>
            <person name="Norbu N."/>
            <person name="Novod N."/>
            <person name="O'Neill B."/>
            <person name="Osman S."/>
            <person name="Markiewicz E."/>
            <person name="Oyono O.L."/>
            <person name="Patti C."/>
            <person name="Phunkhang P."/>
            <person name="Pierre F."/>
            <person name="Priest M."/>
            <person name="Raghuraman S."/>
            <person name="Rege F."/>
            <person name="Reyes R."/>
            <person name="Rise C."/>
            <person name="Rogov P."/>
            <person name="Ross K."/>
            <person name="Ryan E."/>
            <person name="Settipalli S."/>
            <person name="Shea T."/>
            <person name="Sherpa N."/>
            <person name="Shi L."/>
            <person name="Shih D."/>
            <person name="Sparrow T."/>
            <person name="Spaulding J."/>
            <person name="Stalker J."/>
            <person name="Stange-Thomann N."/>
            <person name="Stavropoulos S."/>
            <person name="Stone C."/>
            <person name="Strader C."/>
            <person name="Tesfaye S."/>
            <person name="Thomson T."/>
            <person name="Thoulutsang Y."/>
            <person name="Thoulutsang D."/>
            <person name="Topham K."/>
            <person name="Topping I."/>
            <person name="Tsamla T."/>
            <person name="Vassiliev H."/>
            <person name="Vo A."/>
            <person name="Wangchuk T."/>
            <person name="Wangdi T."/>
            <person name="Weiand M."/>
            <person name="Wilkinson J."/>
            <person name="Wilson A."/>
            <person name="Yadav S."/>
            <person name="Young G."/>
            <person name="Yu Q."/>
            <person name="Zembek L."/>
            <person name="Zhong D."/>
            <person name="Zimmer A."/>
            <person name="Zwirko Z."/>
            <person name="Jaffe D.B."/>
            <person name="Alvarez P."/>
            <person name="Brockman W."/>
            <person name="Butler J."/>
            <person name="Chin C."/>
            <person name="Gnerre S."/>
            <person name="Grabherr M."/>
            <person name="Kleber M."/>
            <person name="Mauceli E."/>
            <person name="MacCallum I."/>
        </authorList>
    </citation>
    <scope>NUCLEOTIDE SEQUENCE [LARGE SCALE GENOMIC DNA]</scope>
    <source>
        <strain evidence="11">Tucson 15287-2541.00</strain>
    </source>
</reference>
<evidence type="ECO:0000256" key="7">
    <source>
        <dbReference type="ARBA" id="ARBA00023136"/>
    </source>
</evidence>
<keyword evidence="6 8" id="KW-1133">Transmembrane helix</keyword>
<evidence type="ECO:0000256" key="1">
    <source>
        <dbReference type="ARBA" id="ARBA00004651"/>
    </source>
</evidence>
<dbReference type="OrthoDB" id="8120565at2759"/>
<evidence type="ECO:0000256" key="4">
    <source>
        <dbReference type="ARBA" id="ARBA00022597"/>
    </source>
</evidence>
<dbReference type="PANTHER" id="PTHR48021:SF33">
    <property type="entry name" value="AT22075P-RELATED"/>
    <property type="match status" value="1"/>
</dbReference>
<dbReference type="Pfam" id="PF00083">
    <property type="entry name" value="Sugar_tr"/>
    <property type="match status" value="1"/>
</dbReference>
<sequence length="458" mass="52159">MCAKLNKVLNDLLNHRLRCQFQATVLINLISISHGIGIGWLSPKLRKEESHDWQLDFSLSISEISWMNSELGLGAVAGNAFMGLMLPWLAMHLWFSWLLIYLAENDEDFSYVRFLAGISGGCMYIAHPIFISEISDAKIRGTLATMVMLSLNIGILFGCILGRYLDYQTIPLAVIVFPLSYFILTLFLIRNSPVRLIRKRKFKAAEKSFRYYKNINKNNQSGEMLEFTQMQHTFTADKHPDERLDKLRMKDFLTRAAFKAYGSAAVLIIVNQFSGLLAMVNHMSNIFQLSGSSMDPATYTIILGVIQILGTFATTLLCDKWGRRILLMVSSAGVVFSLTVLGLFEYYLHWFKISELSWVPLFFMSLYVFLSNIGLVGCFFVVLIEMFPPKVRAIILASSISIFICNAFVFLILTYFPYCMNGWQISTTMWSCVGVNAFGFVYFVFFLKETKGKSMQED</sequence>
<organism evidence="11">
    <name type="scientific">Drosophila grimshawi</name>
    <name type="common">Hawaiian fruit fly</name>
    <name type="synonym">Idiomyia grimshawi</name>
    <dbReference type="NCBI Taxonomy" id="7222"/>
    <lineage>
        <taxon>Eukaryota</taxon>
        <taxon>Metazoa</taxon>
        <taxon>Ecdysozoa</taxon>
        <taxon>Arthropoda</taxon>
        <taxon>Hexapoda</taxon>
        <taxon>Insecta</taxon>
        <taxon>Pterygota</taxon>
        <taxon>Neoptera</taxon>
        <taxon>Endopterygota</taxon>
        <taxon>Diptera</taxon>
        <taxon>Brachycera</taxon>
        <taxon>Muscomorpha</taxon>
        <taxon>Ephydroidea</taxon>
        <taxon>Drosophilidae</taxon>
        <taxon>Drosophila</taxon>
        <taxon>Hawaiian Drosophila</taxon>
    </lineage>
</organism>
<evidence type="ECO:0000256" key="5">
    <source>
        <dbReference type="ARBA" id="ARBA00022692"/>
    </source>
</evidence>
<keyword evidence="7 8" id="KW-0472">Membrane</keyword>
<feature type="transmembrane region" description="Helical" evidence="8">
    <location>
        <begin position="143"/>
        <end position="164"/>
    </location>
</feature>
<keyword evidence="11" id="KW-1185">Reference proteome</keyword>
<dbReference type="GO" id="GO:0005886">
    <property type="term" value="C:plasma membrane"/>
    <property type="evidence" value="ECO:0007669"/>
    <property type="project" value="UniProtKB-SubCell"/>
</dbReference>
<dbReference type="OMA" id="QFFQQMT"/>
<dbReference type="PhylomeDB" id="B4JDX8"/>
<keyword evidence="2" id="KW-0813">Transport</keyword>
<accession>B4JDX8</accession>
<feature type="transmembrane region" description="Helical" evidence="8">
    <location>
        <begin position="361"/>
        <end position="382"/>
    </location>
</feature>
<dbReference type="InterPro" id="IPR036259">
    <property type="entry name" value="MFS_trans_sf"/>
</dbReference>
<dbReference type="GO" id="GO:0022857">
    <property type="term" value="F:transmembrane transporter activity"/>
    <property type="evidence" value="ECO:0007669"/>
    <property type="project" value="InterPro"/>
</dbReference>
<protein>
    <submittedName>
        <fullName evidence="10">GH11268</fullName>
    </submittedName>
</protein>
<dbReference type="InterPro" id="IPR020846">
    <property type="entry name" value="MFS_dom"/>
</dbReference>
<feature type="transmembrane region" description="Helical" evidence="8">
    <location>
        <begin position="170"/>
        <end position="189"/>
    </location>
</feature>
<keyword evidence="4" id="KW-0762">Sugar transport</keyword>
<comment type="subcellular location">
    <subcellularLocation>
        <location evidence="1">Cell membrane</location>
        <topology evidence="1">Multi-pass membrane protein</topology>
    </subcellularLocation>
</comment>
<feature type="domain" description="Major facilitator superfamily (MFS) profile" evidence="9">
    <location>
        <begin position="1"/>
        <end position="451"/>
    </location>
</feature>
<feature type="transmembrane region" description="Helical" evidence="8">
    <location>
        <begin position="394"/>
        <end position="416"/>
    </location>
</feature>
<evidence type="ECO:0000313" key="10">
    <source>
        <dbReference type="EMBL" id="EDW03498.1"/>
    </source>
</evidence>
<dbReference type="SUPFAM" id="SSF103473">
    <property type="entry name" value="MFS general substrate transporter"/>
    <property type="match status" value="1"/>
</dbReference>
<feature type="transmembrane region" description="Helical" evidence="8">
    <location>
        <begin position="256"/>
        <end position="277"/>
    </location>
</feature>